<keyword evidence="3" id="KW-1185">Reference proteome</keyword>
<feature type="compositionally biased region" description="Basic and acidic residues" evidence="1">
    <location>
        <begin position="1"/>
        <end position="10"/>
    </location>
</feature>
<evidence type="ECO:0000256" key="1">
    <source>
        <dbReference type="SAM" id="MobiDB-lite"/>
    </source>
</evidence>
<organism evidence="2 3">
    <name type="scientific">Microbacterium invictum</name>
    <dbReference type="NCBI Taxonomy" id="515415"/>
    <lineage>
        <taxon>Bacteria</taxon>
        <taxon>Bacillati</taxon>
        <taxon>Actinomycetota</taxon>
        <taxon>Actinomycetes</taxon>
        <taxon>Micrococcales</taxon>
        <taxon>Microbacteriaceae</taxon>
        <taxon>Microbacterium</taxon>
    </lineage>
</organism>
<dbReference type="Proteomes" id="UP001324533">
    <property type="component" value="Chromosome"/>
</dbReference>
<reference evidence="2 3" key="1">
    <citation type="submission" date="2023-06" db="EMBL/GenBank/DDBJ databases">
        <title>Rock-solubilizing bacteria, Microbacterium invictum, promotes re-establishment of vegetation in rocky wasteland by accelerating rock bio-weathering and reshaping soil bacterial community.</title>
        <authorList>
            <person name="Liu C."/>
        </authorList>
    </citation>
    <scope>NUCLEOTIDE SEQUENCE [LARGE SCALE GENOMIC DNA]</scope>
    <source>
        <strain evidence="2 3">X-18</strain>
    </source>
</reference>
<evidence type="ECO:0000313" key="2">
    <source>
        <dbReference type="EMBL" id="WQB70806.1"/>
    </source>
</evidence>
<dbReference type="RefSeq" id="WP_322410942.1">
    <property type="nucleotide sequence ID" value="NZ_CP139779.1"/>
</dbReference>
<accession>A0ABZ0VBS7</accession>
<dbReference type="EMBL" id="CP139779">
    <property type="protein sequence ID" value="WQB70806.1"/>
    <property type="molecule type" value="Genomic_DNA"/>
</dbReference>
<sequence>MTTNQPHDDDQAASVSPTPAGGGGADSGAAPAVVPEGTGSADAEASSQNDIAGVGPRGEESDDIATQDAPLEDQNSTTLSEEVRGILVQTRADIQLGNAREDQLRDILSRRLQDAGLDDDVDLDALVRELESPSDDDTAPGVHP</sequence>
<feature type="region of interest" description="Disordered" evidence="1">
    <location>
        <begin position="1"/>
        <end position="80"/>
    </location>
</feature>
<gene>
    <name evidence="2" type="ORF">T9R20_02280</name>
</gene>
<proteinExistence type="predicted"/>
<protein>
    <submittedName>
        <fullName evidence="2">Uncharacterized protein</fullName>
    </submittedName>
</protein>
<evidence type="ECO:0000313" key="3">
    <source>
        <dbReference type="Proteomes" id="UP001324533"/>
    </source>
</evidence>
<name>A0ABZ0VBS7_9MICO</name>